<dbReference type="Gene3D" id="3.40.50.150">
    <property type="entry name" value="Vaccinia Virus protein VP39"/>
    <property type="match status" value="1"/>
</dbReference>
<dbReference type="Pfam" id="PF08241">
    <property type="entry name" value="Methyltransf_11"/>
    <property type="match status" value="1"/>
</dbReference>
<name>A0A660S5S2_UNCT6</name>
<protein>
    <submittedName>
        <fullName evidence="2">SAM-dependent methyltransferase</fullName>
    </submittedName>
</protein>
<proteinExistence type="predicted"/>
<dbReference type="PANTHER" id="PTHR42912:SF80">
    <property type="entry name" value="METHYLTRANSFERASE DOMAIN-CONTAINING PROTEIN"/>
    <property type="match status" value="1"/>
</dbReference>
<sequence>MKNNIFSDYPLEYDRWYDDNKNVYWPEIITLKRVVKKEEFGLEVGVGTGRFAIPLGVDIGIDPSFEMLQIAQTRGIEVVKGVGEDIPFKCDTFDYVLFVTTVCFLDNPVSAFKEAKRVLKKGGKLVIGMIPKESVLGKYHMRNREKSRFFRNAVFYNTEEIVRELKHMGFNKFKILQTLINYPDEKQYGKYSKIQKGYDRGSFVVITAKK</sequence>
<dbReference type="EMBL" id="QNBC01000116">
    <property type="protein sequence ID" value="RKX65016.1"/>
    <property type="molecule type" value="Genomic_DNA"/>
</dbReference>
<dbReference type="InterPro" id="IPR029063">
    <property type="entry name" value="SAM-dependent_MTases_sf"/>
</dbReference>
<accession>A0A660S5S2</accession>
<organism evidence="2 3">
    <name type="scientific">candidate division TA06 bacterium</name>
    <dbReference type="NCBI Taxonomy" id="2250710"/>
    <lineage>
        <taxon>Bacteria</taxon>
        <taxon>Bacteria division TA06</taxon>
    </lineage>
</organism>
<dbReference type="GO" id="GO:0032259">
    <property type="term" value="P:methylation"/>
    <property type="evidence" value="ECO:0007669"/>
    <property type="project" value="UniProtKB-KW"/>
</dbReference>
<evidence type="ECO:0000313" key="2">
    <source>
        <dbReference type="EMBL" id="RKX65016.1"/>
    </source>
</evidence>
<reference evidence="2 3" key="1">
    <citation type="submission" date="2018-06" db="EMBL/GenBank/DDBJ databases">
        <title>Extensive metabolic versatility and redundancy in microbially diverse, dynamic hydrothermal sediments.</title>
        <authorList>
            <person name="Dombrowski N."/>
            <person name="Teske A."/>
            <person name="Baker B.J."/>
        </authorList>
    </citation>
    <scope>NUCLEOTIDE SEQUENCE [LARGE SCALE GENOMIC DNA]</scope>
    <source>
        <strain evidence="2">B35_G9</strain>
    </source>
</reference>
<dbReference type="CDD" id="cd02440">
    <property type="entry name" value="AdoMet_MTases"/>
    <property type="match status" value="1"/>
</dbReference>
<keyword evidence="2" id="KW-0808">Transferase</keyword>
<evidence type="ECO:0000313" key="3">
    <source>
        <dbReference type="Proteomes" id="UP000282321"/>
    </source>
</evidence>
<comment type="caution">
    <text evidence="2">The sequence shown here is derived from an EMBL/GenBank/DDBJ whole genome shotgun (WGS) entry which is preliminary data.</text>
</comment>
<dbReference type="InterPro" id="IPR050508">
    <property type="entry name" value="Methyltransf_Superfamily"/>
</dbReference>
<dbReference type="Proteomes" id="UP000282321">
    <property type="component" value="Unassembled WGS sequence"/>
</dbReference>
<evidence type="ECO:0000259" key="1">
    <source>
        <dbReference type="Pfam" id="PF08241"/>
    </source>
</evidence>
<keyword evidence="2" id="KW-0489">Methyltransferase</keyword>
<dbReference type="SUPFAM" id="SSF53335">
    <property type="entry name" value="S-adenosyl-L-methionine-dependent methyltransferases"/>
    <property type="match status" value="1"/>
</dbReference>
<dbReference type="GO" id="GO:0008757">
    <property type="term" value="F:S-adenosylmethionine-dependent methyltransferase activity"/>
    <property type="evidence" value="ECO:0007669"/>
    <property type="project" value="InterPro"/>
</dbReference>
<feature type="domain" description="Methyltransferase type 11" evidence="1">
    <location>
        <begin position="42"/>
        <end position="127"/>
    </location>
</feature>
<dbReference type="AlphaFoldDB" id="A0A660S5S2"/>
<dbReference type="PANTHER" id="PTHR42912">
    <property type="entry name" value="METHYLTRANSFERASE"/>
    <property type="match status" value="1"/>
</dbReference>
<dbReference type="InterPro" id="IPR013216">
    <property type="entry name" value="Methyltransf_11"/>
</dbReference>
<gene>
    <name evidence="2" type="ORF">DRP44_07220</name>
</gene>